<comment type="caution">
    <text evidence="2">The sequence shown here is derived from an EMBL/GenBank/DDBJ whole genome shotgun (WGS) entry which is preliminary data.</text>
</comment>
<dbReference type="Proteomes" id="UP000011682">
    <property type="component" value="Unassembled WGS sequence"/>
</dbReference>
<organism evidence="2 3">
    <name type="scientific">Cystobacter fuscus (strain ATCC 25194 / DSM 2262 / NBRC 100088 / M29)</name>
    <dbReference type="NCBI Taxonomy" id="1242864"/>
    <lineage>
        <taxon>Bacteria</taxon>
        <taxon>Pseudomonadati</taxon>
        <taxon>Myxococcota</taxon>
        <taxon>Myxococcia</taxon>
        <taxon>Myxococcales</taxon>
        <taxon>Cystobacterineae</taxon>
        <taxon>Archangiaceae</taxon>
        <taxon>Cystobacter</taxon>
    </lineage>
</organism>
<evidence type="ECO:0000313" key="2">
    <source>
        <dbReference type="EMBL" id="EPX61392.1"/>
    </source>
</evidence>
<reference evidence="2" key="1">
    <citation type="submission" date="2013-05" db="EMBL/GenBank/DDBJ databases">
        <title>Genome assembly of Cystobacter fuscus DSM 2262.</title>
        <authorList>
            <person name="Sharma G."/>
            <person name="Khatri I."/>
            <person name="Kaur C."/>
            <person name="Mayilraj S."/>
            <person name="Subramanian S."/>
        </authorList>
    </citation>
    <scope>NUCLEOTIDE SEQUENCE [LARGE SCALE GENOMIC DNA]</scope>
    <source>
        <strain evidence="2">DSM 2262</strain>
    </source>
</reference>
<gene>
    <name evidence="2" type="ORF">D187_001175</name>
</gene>
<dbReference type="AlphaFoldDB" id="S9PG62"/>
<protein>
    <submittedName>
        <fullName evidence="2">Uncharacterized protein</fullName>
    </submittedName>
</protein>
<feature type="region of interest" description="Disordered" evidence="1">
    <location>
        <begin position="1"/>
        <end position="31"/>
    </location>
</feature>
<name>S9PG62_CYSF2</name>
<dbReference type="EMBL" id="ANAH02000010">
    <property type="protein sequence ID" value="EPX61392.1"/>
    <property type="molecule type" value="Genomic_DNA"/>
</dbReference>
<proteinExistence type="predicted"/>
<evidence type="ECO:0000256" key="1">
    <source>
        <dbReference type="SAM" id="MobiDB-lite"/>
    </source>
</evidence>
<sequence length="195" mass="21566">MDPGCIDWRPPPVGGQPSPQQPHRMTERAREDRAVQPHVVHLIHHPEHKGKRKASPTFILEAGPVYKQTCTSPRTRPAALPLLPEHAAQLQPGEEAQGGVAAPVEEQQGHVPTVAEGFPGAGGNRHSQAFAQEDQAPWPSSGRRSVRGWPSFRTYWSSPAHLPWSLKWPRSAWERRVSVSSPRSYPNIRSHAGLV</sequence>
<keyword evidence="3" id="KW-1185">Reference proteome</keyword>
<accession>S9PG62</accession>
<evidence type="ECO:0000313" key="3">
    <source>
        <dbReference type="Proteomes" id="UP000011682"/>
    </source>
</evidence>